<evidence type="ECO:0000313" key="3">
    <source>
        <dbReference type="EMBL" id="MCZ4279955.1"/>
    </source>
</evidence>
<dbReference type="PANTHER" id="PTHR35936:SF25">
    <property type="entry name" value="ABC TRANSPORTER SUBSTRATE-BINDING PROTEIN"/>
    <property type="match status" value="1"/>
</dbReference>
<keyword evidence="4" id="KW-1185">Reference proteome</keyword>
<dbReference type="Proteomes" id="UP001069802">
    <property type="component" value="Unassembled WGS sequence"/>
</dbReference>
<evidence type="ECO:0000259" key="2">
    <source>
        <dbReference type="SMART" id="SM00062"/>
    </source>
</evidence>
<organism evidence="3 4">
    <name type="scientific">Kiloniella laminariae</name>
    <dbReference type="NCBI Taxonomy" id="454162"/>
    <lineage>
        <taxon>Bacteria</taxon>
        <taxon>Pseudomonadati</taxon>
        <taxon>Pseudomonadota</taxon>
        <taxon>Alphaproteobacteria</taxon>
        <taxon>Rhodospirillales</taxon>
        <taxon>Kiloniellaceae</taxon>
        <taxon>Kiloniella</taxon>
    </lineage>
</organism>
<dbReference type="PANTHER" id="PTHR35936">
    <property type="entry name" value="MEMBRANE-BOUND LYTIC MUREIN TRANSGLYCOSYLASE F"/>
    <property type="match status" value="1"/>
</dbReference>
<dbReference type="SMART" id="SM00062">
    <property type="entry name" value="PBPb"/>
    <property type="match status" value="1"/>
</dbReference>
<dbReference type="Pfam" id="PF00497">
    <property type="entry name" value="SBP_bac_3"/>
    <property type="match status" value="1"/>
</dbReference>
<reference evidence="3" key="1">
    <citation type="submission" date="2022-12" db="EMBL/GenBank/DDBJ databases">
        <title>Bacterial isolates from different developmental stages of Nematostella vectensis.</title>
        <authorList>
            <person name="Fraune S."/>
        </authorList>
    </citation>
    <scope>NUCLEOTIDE SEQUENCE</scope>
    <source>
        <strain evidence="3">G21630-S1</strain>
    </source>
</reference>
<accession>A0ABT4LFS3</accession>
<evidence type="ECO:0000256" key="1">
    <source>
        <dbReference type="ARBA" id="ARBA00022729"/>
    </source>
</evidence>
<name>A0ABT4LFS3_9PROT</name>
<dbReference type="Gene3D" id="3.40.190.10">
    <property type="entry name" value="Periplasmic binding protein-like II"/>
    <property type="match status" value="2"/>
</dbReference>
<comment type="caution">
    <text evidence="3">The sequence shown here is derived from an EMBL/GenBank/DDBJ whole genome shotgun (WGS) entry which is preliminary data.</text>
</comment>
<evidence type="ECO:0000313" key="4">
    <source>
        <dbReference type="Proteomes" id="UP001069802"/>
    </source>
</evidence>
<dbReference type="InterPro" id="IPR001638">
    <property type="entry name" value="Solute-binding_3/MltF_N"/>
</dbReference>
<feature type="domain" description="Solute-binding protein family 3/N-terminal" evidence="2">
    <location>
        <begin position="44"/>
        <end position="266"/>
    </location>
</feature>
<protein>
    <submittedName>
        <fullName evidence="3">Transporter substrate-binding domain-containing protein</fullName>
    </submittedName>
</protein>
<dbReference type="RefSeq" id="WP_269422150.1">
    <property type="nucleotide sequence ID" value="NZ_JAPWGY010000001.1"/>
</dbReference>
<sequence>MYSYWKNGKGLRRFFASGIFLFLAGLLVPVISSADTLAKPGKRPLVIGVSDWAPYTGAELPGHGFLTELTSIGMKRAGYDTVIRDLPWSRILKEAQRGEVDLIPHIWYTDERNEYVAFGPVLAQNRLVLISCLDRDPEIETIADLDNLIVGTMQDYAYPEEFLAATGFKRDPTQSLEGNLMKLANGRVDAVIDDELVVRHTARMLYPEGDPFRYAKHVLEAKDLFLAISRKSPDHQKIMALFTRELEQMKADGSYDKLLEKHGLSPSVPPS</sequence>
<proteinExistence type="predicted"/>
<gene>
    <name evidence="3" type="ORF">O4H49_04140</name>
</gene>
<dbReference type="SUPFAM" id="SSF53850">
    <property type="entry name" value="Periplasmic binding protein-like II"/>
    <property type="match status" value="1"/>
</dbReference>
<dbReference type="EMBL" id="JAPWGY010000001">
    <property type="protein sequence ID" value="MCZ4279955.1"/>
    <property type="molecule type" value="Genomic_DNA"/>
</dbReference>
<keyword evidence="1" id="KW-0732">Signal</keyword>